<dbReference type="EMBL" id="ML211884">
    <property type="protein sequence ID" value="TFK79952.1"/>
    <property type="molecule type" value="Genomic_DNA"/>
</dbReference>
<gene>
    <name evidence="2" type="ORF">K466DRAFT_605734</name>
</gene>
<keyword evidence="3" id="KW-1185">Reference proteome</keyword>
<evidence type="ECO:0000256" key="1">
    <source>
        <dbReference type="SAM" id="MobiDB-lite"/>
    </source>
</evidence>
<dbReference type="Proteomes" id="UP000308197">
    <property type="component" value="Unassembled WGS sequence"/>
</dbReference>
<feature type="region of interest" description="Disordered" evidence="1">
    <location>
        <begin position="1"/>
        <end position="21"/>
    </location>
</feature>
<accession>A0A5C3NSF8</accession>
<reference evidence="2 3" key="1">
    <citation type="journal article" date="2019" name="Nat. Ecol. Evol.">
        <title>Megaphylogeny resolves global patterns of mushroom evolution.</title>
        <authorList>
            <person name="Varga T."/>
            <person name="Krizsan K."/>
            <person name="Foldi C."/>
            <person name="Dima B."/>
            <person name="Sanchez-Garcia M."/>
            <person name="Sanchez-Ramirez S."/>
            <person name="Szollosi G.J."/>
            <person name="Szarkandi J.G."/>
            <person name="Papp V."/>
            <person name="Albert L."/>
            <person name="Andreopoulos W."/>
            <person name="Angelini C."/>
            <person name="Antonin V."/>
            <person name="Barry K.W."/>
            <person name="Bougher N.L."/>
            <person name="Buchanan P."/>
            <person name="Buyck B."/>
            <person name="Bense V."/>
            <person name="Catcheside P."/>
            <person name="Chovatia M."/>
            <person name="Cooper J."/>
            <person name="Damon W."/>
            <person name="Desjardin D."/>
            <person name="Finy P."/>
            <person name="Geml J."/>
            <person name="Haridas S."/>
            <person name="Hughes K."/>
            <person name="Justo A."/>
            <person name="Karasinski D."/>
            <person name="Kautmanova I."/>
            <person name="Kiss B."/>
            <person name="Kocsube S."/>
            <person name="Kotiranta H."/>
            <person name="LaButti K.M."/>
            <person name="Lechner B.E."/>
            <person name="Liimatainen K."/>
            <person name="Lipzen A."/>
            <person name="Lukacs Z."/>
            <person name="Mihaltcheva S."/>
            <person name="Morgado L.N."/>
            <person name="Niskanen T."/>
            <person name="Noordeloos M.E."/>
            <person name="Ohm R.A."/>
            <person name="Ortiz-Santana B."/>
            <person name="Ovrebo C."/>
            <person name="Racz N."/>
            <person name="Riley R."/>
            <person name="Savchenko A."/>
            <person name="Shiryaev A."/>
            <person name="Soop K."/>
            <person name="Spirin V."/>
            <person name="Szebenyi C."/>
            <person name="Tomsovsky M."/>
            <person name="Tulloss R.E."/>
            <person name="Uehling J."/>
            <person name="Grigoriev I.V."/>
            <person name="Vagvolgyi C."/>
            <person name="Papp T."/>
            <person name="Martin F.M."/>
            <person name="Miettinen O."/>
            <person name="Hibbett D.S."/>
            <person name="Nagy L.G."/>
        </authorList>
    </citation>
    <scope>NUCLEOTIDE SEQUENCE [LARGE SCALE GENOMIC DNA]</scope>
    <source>
        <strain evidence="2 3">HHB13444</strain>
    </source>
</reference>
<evidence type="ECO:0000313" key="3">
    <source>
        <dbReference type="Proteomes" id="UP000308197"/>
    </source>
</evidence>
<proteinExistence type="predicted"/>
<organism evidence="2 3">
    <name type="scientific">Polyporus arcularius HHB13444</name>
    <dbReference type="NCBI Taxonomy" id="1314778"/>
    <lineage>
        <taxon>Eukaryota</taxon>
        <taxon>Fungi</taxon>
        <taxon>Dikarya</taxon>
        <taxon>Basidiomycota</taxon>
        <taxon>Agaricomycotina</taxon>
        <taxon>Agaricomycetes</taxon>
        <taxon>Polyporales</taxon>
        <taxon>Polyporaceae</taxon>
        <taxon>Polyporus</taxon>
    </lineage>
</organism>
<evidence type="ECO:0000313" key="2">
    <source>
        <dbReference type="EMBL" id="TFK79952.1"/>
    </source>
</evidence>
<dbReference type="AlphaFoldDB" id="A0A5C3NSF8"/>
<sequence>MPPHRIPRAQSETYSQDRVRPAEPLDTDVLRTYRKDILELPREVATRITMSDFFKMDSLARYCDRPAGIYNLGDLPVNATWGTGPNERTLCVDKTEAAVWALATLDHMSYAVRMRDKPSLCVTAHLLRESDRVRLGNLNRRTQPKSRELPPSERTLIASADIPGARAVFRHLYDGSTGYNVQSQMLVLGVNDFVPGDIVLVEGRFVRTSYDGWATWSVNMELTALTLIYPVSRTQSGRPNRFRGRV</sequence>
<name>A0A5C3NSF8_9APHY</name>
<protein>
    <submittedName>
        <fullName evidence="2">Uncharacterized protein</fullName>
    </submittedName>
</protein>
<dbReference type="InParanoid" id="A0A5C3NSF8"/>